<dbReference type="CDD" id="cd16461">
    <property type="entry name" value="RING-H2_EL5-like"/>
    <property type="match status" value="1"/>
</dbReference>
<comment type="similarity">
    <text evidence="13">Belongs to the RING-type zinc finger family. ATL subfamily.</text>
</comment>
<dbReference type="RefSeq" id="XP_030513939.1">
    <property type="nucleotide sequence ID" value="XM_030658079.2"/>
</dbReference>
<dbReference type="AlphaFoldDB" id="A0A8B8MVA7"/>
<evidence type="ECO:0000256" key="11">
    <source>
        <dbReference type="ARBA" id="ARBA00022989"/>
    </source>
</evidence>
<evidence type="ECO:0000256" key="5">
    <source>
        <dbReference type="ARBA" id="ARBA00022679"/>
    </source>
</evidence>
<keyword evidence="5" id="KW-0808">Transferase</keyword>
<organism evidence="18 19">
    <name type="scientific">Rhodamnia argentea</name>
    <dbReference type="NCBI Taxonomy" id="178133"/>
    <lineage>
        <taxon>Eukaryota</taxon>
        <taxon>Viridiplantae</taxon>
        <taxon>Streptophyta</taxon>
        <taxon>Embryophyta</taxon>
        <taxon>Tracheophyta</taxon>
        <taxon>Spermatophyta</taxon>
        <taxon>Magnoliopsida</taxon>
        <taxon>eudicotyledons</taxon>
        <taxon>Gunneridae</taxon>
        <taxon>Pentapetalae</taxon>
        <taxon>rosids</taxon>
        <taxon>malvids</taxon>
        <taxon>Myrtales</taxon>
        <taxon>Myrtaceae</taxon>
        <taxon>Myrtoideae</taxon>
        <taxon>Myrteae</taxon>
        <taxon>Australasian group</taxon>
        <taxon>Rhodamnia</taxon>
    </lineage>
</organism>
<evidence type="ECO:0000256" key="10">
    <source>
        <dbReference type="ARBA" id="ARBA00022833"/>
    </source>
</evidence>
<evidence type="ECO:0000256" key="2">
    <source>
        <dbReference type="ARBA" id="ARBA00004167"/>
    </source>
</evidence>
<dbReference type="GO" id="GO:0016567">
    <property type="term" value="P:protein ubiquitination"/>
    <property type="evidence" value="ECO:0007669"/>
    <property type="project" value="UniProtKB-UniPathway"/>
</dbReference>
<evidence type="ECO:0000313" key="19">
    <source>
        <dbReference type="RefSeq" id="XP_030513939.1"/>
    </source>
</evidence>
<proteinExistence type="inferred from homology"/>
<dbReference type="PANTHER" id="PTHR46913:SF1">
    <property type="entry name" value="RING-H2 FINGER PROTEIN ATL16"/>
    <property type="match status" value="1"/>
</dbReference>
<dbReference type="SMART" id="SM00184">
    <property type="entry name" value="RING"/>
    <property type="match status" value="1"/>
</dbReference>
<dbReference type="GO" id="GO:0008270">
    <property type="term" value="F:zinc ion binding"/>
    <property type="evidence" value="ECO:0007669"/>
    <property type="project" value="UniProtKB-KW"/>
</dbReference>
<reference evidence="19" key="1">
    <citation type="submission" date="2025-08" db="UniProtKB">
        <authorList>
            <consortium name="RefSeq"/>
        </authorList>
    </citation>
    <scope>IDENTIFICATION</scope>
    <source>
        <tissue evidence="19">Leaf</tissue>
    </source>
</reference>
<evidence type="ECO:0000256" key="6">
    <source>
        <dbReference type="ARBA" id="ARBA00022692"/>
    </source>
</evidence>
<dbReference type="InterPro" id="IPR044600">
    <property type="entry name" value="ATL1/ATL16-like"/>
</dbReference>
<dbReference type="SUPFAM" id="SSF57850">
    <property type="entry name" value="RING/U-box"/>
    <property type="match status" value="1"/>
</dbReference>
<dbReference type="Proteomes" id="UP000827889">
    <property type="component" value="Chromosome 7"/>
</dbReference>
<keyword evidence="6 16" id="KW-0812">Transmembrane</keyword>
<evidence type="ECO:0000256" key="8">
    <source>
        <dbReference type="ARBA" id="ARBA00022771"/>
    </source>
</evidence>
<dbReference type="OrthoDB" id="8062037at2759"/>
<evidence type="ECO:0000313" key="18">
    <source>
        <dbReference type="Proteomes" id="UP000827889"/>
    </source>
</evidence>
<name>A0A8B8MVA7_9MYRT</name>
<dbReference type="PROSITE" id="PS50089">
    <property type="entry name" value="ZF_RING_2"/>
    <property type="match status" value="1"/>
</dbReference>
<protein>
    <recommendedName>
        <fullName evidence="4">RING-type E3 ubiquitin transferase</fullName>
        <ecNumber evidence="4">2.3.2.27</ecNumber>
    </recommendedName>
</protein>
<keyword evidence="12 16" id="KW-0472">Membrane</keyword>
<keyword evidence="8 14" id="KW-0863">Zinc-finger</keyword>
<keyword evidence="18" id="KW-1185">Reference proteome</keyword>
<evidence type="ECO:0000259" key="17">
    <source>
        <dbReference type="PROSITE" id="PS50089"/>
    </source>
</evidence>
<dbReference type="GO" id="GO:0061630">
    <property type="term" value="F:ubiquitin protein ligase activity"/>
    <property type="evidence" value="ECO:0007669"/>
    <property type="project" value="UniProtKB-EC"/>
</dbReference>
<dbReference type="GeneID" id="115727793"/>
<keyword evidence="9" id="KW-0833">Ubl conjugation pathway</keyword>
<evidence type="ECO:0000256" key="1">
    <source>
        <dbReference type="ARBA" id="ARBA00000900"/>
    </source>
</evidence>
<comment type="pathway">
    <text evidence="3">Protein modification; protein ubiquitination.</text>
</comment>
<evidence type="ECO:0000256" key="4">
    <source>
        <dbReference type="ARBA" id="ARBA00012483"/>
    </source>
</evidence>
<gene>
    <name evidence="19" type="primary">LOC115727793</name>
</gene>
<dbReference type="KEGG" id="rarg:115727793"/>
<feature type="domain" description="RING-type" evidence="17">
    <location>
        <begin position="103"/>
        <end position="145"/>
    </location>
</feature>
<evidence type="ECO:0000256" key="9">
    <source>
        <dbReference type="ARBA" id="ARBA00022786"/>
    </source>
</evidence>
<dbReference type="PANTHER" id="PTHR46913">
    <property type="entry name" value="RING-H2 FINGER PROTEIN ATL16"/>
    <property type="match status" value="1"/>
</dbReference>
<dbReference type="GO" id="GO:0016020">
    <property type="term" value="C:membrane"/>
    <property type="evidence" value="ECO:0007669"/>
    <property type="project" value="UniProtKB-SubCell"/>
</dbReference>
<keyword evidence="10" id="KW-0862">Zinc</keyword>
<comment type="subcellular location">
    <subcellularLocation>
        <location evidence="2">Membrane</location>
        <topology evidence="2">Single-pass membrane protein</topology>
    </subcellularLocation>
</comment>
<dbReference type="InterPro" id="IPR001841">
    <property type="entry name" value="Znf_RING"/>
</dbReference>
<feature type="region of interest" description="Disordered" evidence="15">
    <location>
        <begin position="153"/>
        <end position="178"/>
    </location>
</feature>
<sequence length="279" mass="30130">MNSHGGNTSSSSNPTSPGSLLTPLLLSMTGIVATAFAVVAYHVFFVRFCARRQRFTADDDPLGERENSRAKTDGVDEKVLRAIPVLSYSSKGNRLFRVDQSECAVCLGILEDRETVRLLPACRHAFHVPCIDQWLSAHNNCPICRSPVVAPPTRMADDHSATNAASCNNGGDIEASDGPPLTSDLLQLRVSLNVLRRSPSDSANQSRDMVINVEEEREDASGSSSNDDLTSSLLGKGVVLSNSMSLGVESRQLDGLSSRLLRSFSQLSSSRRVDANLPR</sequence>
<dbReference type="EC" id="2.3.2.27" evidence="4"/>
<dbReference type="Gene3D" id="3.30.40.10">
    <property type="entry name" value="Zinc/RING finger domain, C3HC4 (zinc finger)"/>
    <property type="match status" value="1"/>
</dbReference>
<accession>A0A8B8MVA7</accession>
<dbReference type="UniPathway" id="UPA00143"/>
<evidence type="ECO:0000256" key="12">
    <source>
        <dbReference type="ARBA" id="ARBA00023136"/>
    </source>
</evidence>
<evidence type="ECO:0000256" key="15">
    <source>
        <dbReference type="SAM" id="MobiDB-lite"/>
    </source>
</evidence>
<dbReference type="Pfam" id="PF13639">
    <property type="entry name" value="zf-RING_2"/>
    <property type="match status" value="1"/>
</dbReference>
<keyword evidence="11 16" id="KW-1133">Transmembrane helix</keyword>
<dbReference type="FunFam" id="3.30.40.10:FF:000187">
    <property type="entry name" value="E3 ubiquitin-protein ligase ATL6"/>
    <property type="match status" value="1"/>
</dbReference>
<feature type="transmembrane region" description="Helical" evidence="16">
    <location>
        <begin position="20"/>
        <end position="44"/>
    </location>
</feature>
<dbReference type="InterPro" id="IPR013083">
    <property type="entry name" value="Znf_RING/FYVE/PHD"/>
</dbReference>
<keyword evidence="7" id="KW-0479">Metal-binding</keyword>
<evidence type="ECO:0000256" key="3">
    <source>
        <dbReference type="ARBA" id="ARBA00004906"/>
    </source>
</evidence>
<comment type="catalytic activity">
    <reaction evidence="1">
        <text>S-ubiquitinyl-[E2 ubiquitin-conjugating enzyme]-L-cysteine + [acceptor protein]-L-lysine = [E2 ubiquitin-conjugating enzyme]-L-cysteine + N(6)-ubiquitinyl-[acceptor protein]-L-lysine.</text>
        <dbReference type="EC" id="2.3.2.27"/>
    </reaction>
</comment>
<evidence type="ECO:0000256" key="16">
    <source>
        <dbReference type="SAM" id="Phobius"/>
    </source>
</evidence>
<evidence type="ECO:0000256" key="13">
    <source>
        <dbReference type="ARBA" id="ARBA00024209"/>
    </source>
</evidence>
<evidence type="ECO:0000256" key="7">
    <source>
        <dbReference type="ARBA" id="ARBA00022723"/>
    </source>
</evidence>
<evidence type="ECO:0000256" key="14">
    <source>
        <dbReference type="PROSITE-ProRule" id="PRU00175"/>
    </source>
</evidence>